<gene>
    <name evidence="2" type="ORF">OCBIM_22026993mg</name>
</gene>
<name>A0A0L8GWY0_OCTBM</name>
<keyword evidence="1" id="KW-1133">Transmembrane helix</keyword>
<dbReference type="AlphaFoldDB" id="A0A0L8GWY0"/>
<dbReference type="EMBL" id="KQ420159">
    <property type="protein sequence ID" value="KOF81105.1"/>
    <property type="molecule type" value="Genomic_DNA"/>
</dbReference>
<keyword evidence="1" id="KW-0812">Transmembrane</keyword>
<evidence type="ECO:0000313" key="2">
    <source>
        <dbReference type="EMBL" id="KOF81105.1"/>
    </source>
</evidence>
<organism evidence="2">
    <name type="scientific">Octopus bimaculoides</name>
    <name type="common">California two-spotted octopus</name>
    <dbReference type="NCBI Taxonomy" id="37653"/>
    <lineage>
        <taxon>Eukaryota</taxon>
        <taxon>Metazoa</taxon>
        <taxon>Spiralia</taxon>
        <taxon>Lophotrochozoa</taxon>
        <taxon>Mollusca</taxon>
        <taxon>Cephalopoda</taxon>
        <taxon>Coleoidea</taxon>
        <taxon>Octopodiformes</taxon>
        <taxon>Octopoda</taxon>
        <taxon>Incirrata</taxon>
        <taxon>Octopodidae</taxon>
        <taxon>Octopus</taxon>
    </lineage>
</organism>
<evidence type="ECO:0000256" key="1">
    <source>
        <dbReference type="SAM" id="Phobius"/>
    </source>
</evidence>
<protein>
    <submittedName>
        <fullName evidence="2">Uncharacterized protein</fullName>
    </submittedName>
</protein>
<feature type="transmembrane region" description="Helical" evidence="1">
    <location>
        <begin position="12"/>
        <end position="32"/>
    </location>
</feature>
<proteinExistence type="predicted"/>
<sequence>MNTCESFIYISHHQFCMFSILALIGLIITIRVDSYLDCLSRWDRESCLSHNIIFSYLDSFSYTLQNVQGAYYHWCNITEML</sequence>
<keyword evidence="1" id="KW-0472">Membrane</keyword>
<reference evidence="2" key="1">
    <citation type="submission" date="2015-07" db="EMBL/GenBank/DDBJ databases">
        <title>MeaNS - Measles Nucleotide Surveillance Program.</title>
        <authorList>
            <person name="Tran T."/>
            <person name="Druce J."/>
        </authorList>
    </citation>
    <scope>NUCLEOTIDE SEQUENCE</scope>
    <source>
        <strain evidence="2">UCB-OBI-ISO-001</strain>
        <tissue evidence="2">Gonad</tissue>
    </source>
</reference>
<accession>A0A0L8GWY0</accession>